<keyword evidence="1" id="KW-1133">Transmembrane helix</keyword>
<dbReference type="EMBL" id="CP040004">
    <property type="protein sequence ID" value="QCT42471.1"/>
    <property type="molecule type" value="Genomic_DNA"/>
</dbReference>
<name>A0A4P9A3S9_9BACT</name>
<evidence type="ECO:0000313" key="3">
    <source>
        <dbReference type="Proteomes" id="UP000310639"/>
    </source>
</evidence>
<dbReference type="Gene3D" id="2.60.120.1140">
    <property type="entry name" value="Protein of unknown function DUF192"/>
    <property type="match status" value="1"/>
</dbReference>
<sequence length="164" mass="18634">MELMQTARKGHHFISRCIMIMIIVMIAYGAYTLLCDVNKPRPVVVRAGQATLQAEIAETAEQRYKGLSDRSGLTENQAMLFKFEGDDKWEMVMRNMSFPLDIIWLDKDKKVVHIEHEVQPDAEPYEIYKPKVPARYVLEVAAGVAKKSSIVKGAKVEFTTEATQ</sequence>
<dbReference type="PANTHER" id="PTHR37953">
    <property type="entry name" value="UPF0127 PROTEIN MJ1496"/>
    <property type="match status" value="1"/>
</dbReference>
<dbReference type="PANTHER" id="PTHR37953:SF1">
    <property type="entry name" value="UPF0127 PROTEIN MJ1496"/>
    <property type="match status" value="1"/>
</dbReference>
<dbReference type="Pfam" id="PF02643">
    <property type="entry name" value="DUF192"/>
    <property type="match status" value="1"/>
</dbReference>
<gene>
    <name evidence="2" type="ORF">FBF37_03320</name>
</gene>
<dbReference type="Proteomes" id="UP000310639">
    <property type="component" value="Chromosome"/>
</dbReference>
<dbReference type="KEGG" id="nft:FBF37_03320"/>
<proteinExistence type="predicted"/>
<evidence type="ECO:0000313" key="2">
    <source>
        <dbReference type="EMBL" id="QCT42471.1"/>
    </source>
</evidence>
<reference evidence="2 3" key="1">
    <citation type="submission" date="2019-04" db="EMBL/GenBank/DDBJ databases">
        <title>Saccharibacteria TM7 genomes.</title>
        <authorList>
            <person name="Bor B."/>
            <person name="He X."/>
            <person name="Chen T."/>
            <person name="Dewhirst F.E."/>
        </authorList>
    </citation>
    <scope>NUCLEOTIDE SEQUENCE [LARGE SCALE GENOMIC DNA]</scope>
    <source>
        <strain evidence="2 3">BB001</strain>
    </source>
</reference>
<dbReference type="AlphaFoldDB" id="A0A4P9A3S9"/>
<protein>
    <submittedName>
        <fullName evidence="2">DUF192 domain-containing protein</fullName>
    </submittedName>
</protein>
<dbReference type="InterPro" id="IPR038695">
    <property type="entry name" value="Saro_0823-like_sf"/>
</dbReference>
<keyword evidence="1" id="KW-0472">Membrane</keyword>
<organism evidence="2 3">
    <name type="scientific">Candidatus Nanosynbacter featherlites</name>
    <dbReference type="NCBI Taxonomy" id="2572088"/>
    <lineage>
        <taxon>Bacteria</taxon>
        <taxon>Candidatus Saccharimonadota</taxon>
        <taxon>Candidatus Saccharimonadia</taxon>
        <taxon>Candidatus Nanosynbacterales</taxon>
        <taxon>Candidatus Nanosynbacteraceae</taxon>
        <taxon>Candidatus Nanosynbacter</taxon>
    </lineage>
</organism>
<keyword evidence="1" id="KW-0812">Transmembrane</keyword>
<evidence type="ECO:0000256" key="1">
    <source>
        <dbReference type="SAM" id="Phobius"/>
    </source>
</evidence>
<dbReference type="OrthoDB" id="5526466at2"/>
<dbReference type="InterPro" id="IPR003795">
    <property type="entry name" value="DUF192"/>
</dbReference>
<feature type="transmembrane region" description="Helical" evidence="1">
    <location>
        <begin position="12"/>
        <end position="34"/>
    </location>
</feature>
<accession>A0A4P9A3S9</accession>
<dbReference type="RefSeq" id="WP_138079463.1">
    <property type="nucleotide sequence ID" value="NZ_CP040004.1"/>
</dbReference>
<keyword evidence="3" id="KW-1185">Reference proteome</keyword>